<dbReference type="PANTHER" id="PTHR21442">
    <property type="entry name" value="CILIA- AND FLAGELLA-ASSOCIATED PROTEIN 206"/>
    <property type="match status" value="1"/>
</dbReference>
<dbReference type="GO" id="GO:0005930">
    <property type="term" value="C:axoneme"/>
    <property type="evidence" value="ECO:0007669"/>
    <property type="project" value="UniProtKB-SubCell"/>
</dbReference>
<feature type="compositionally biased region" description="Polar residues" evidence="9">
    <location>
        <begin position="47"/>
        <end position="65"/>
    </location>
</feature>
<evidence type="ECO:0000256" key="1">
    <source>
        <dbReference type="ARBA" id="ARBA00004430"/>
    </source>
</evidence>
<dbReference type="GO" id="GO:0030030">
    <property type="term" value="P:cell projection organization"/>
    <property type="evidence" value="ECO:0007669"/>
    <property type="project" value="UniProtKB-KW"/>
</dbReference>
<feature type="compositionally biased region" description="Basic and acidic residues" evidence="9">
    <location>
        <begin position="110"/>
        <end position="129"/>
    </location>
</feature>
<keyword evidence="11" id="KW-1185">Reference proteome</keyword>
<reference evidence="10 11" key="1">
    <citation type="journal article" date="2018" name="BMC Genomics">
        <title>The genome of Naegleria lovaniensis, the basis for a comparative approach to unravel pathogenicity factors of the human pathogenic amoeba N. fowleri.</title>
        <authorList>
            <person name="Liechti N."/>
            <person name="Schurch N."/>
            <person name="Bruggmann R."/>
            <person name="Wittwer M."/>
        </authorList>
    </citation>
    <scope>NUCLEOTIDE SEQUENCE [LARGE SCALE GENOMIC DNA]</scope>
    <source>
        <strain evidence="10 11">ATCC 30569</strain>
    </source>
</reference>
<dbReference type="GO" id="GO:0003356">
    <property type="term" value="P:regulation of cilium beat frequency"/>
    <property type="evidence" value="ECO:0007669"/>
    <property type="project" value="TreeGrafter"/>
</dbReference>
<feature type="compositionally biased region" description="Low complexity" evidence="9">
    <location>
        <begin position="1"/>
        <end position="34"/>
    </location>
</feature>
<sequence length="234" mass="26235">MSQTSSRRSSTASSSEGGAASVHSTASSTRSRSSNKAPGDPFKQEEFTTSGAETDTSEVLSTTDDNLTDKEQVIQTRTSPESRESGRSGKSLNKQFSNQENNSISSPANSKDEQLVHDLPRPKSNKFAKEIEIQTETHPVESYIDPKYEFSQWKLRKNVVQAADLRNKKDSKAQTIQSHFRRDNDCQVYLKKEKDTQTPKETGTNPIKHTRYIKGLRGNKDAKMTVVELKFDQN</sequence>
<comment type="subcellular location">
    <subcellularLocation>
        <location evidence="1">Cytoplasm</location>
        <location evidence="1">Cytoskeleton</location>
        <location evidence="1">Cilium axoneme</location>
    </subcellularLocation>
</comment>
<keyword evidence="6" id="KW-0969">Cilium</keyword>
<dbReference type="EMBL" id="PYSW02000040">
    <property type="protein sequence ID" value="KAG2375043.1"/>
    <property type="molecule type" value="Genomic_DNA"/>
</dbReference>
<evidence type="ECO:0000256" key="8">
    <source>
        <dbReference type="ARBA" id="ARBA00023273"/>
    </source>
</evidence>
<comment type="similarity">
    <text evidence="2">Belongs to the CFAP206 family.</text>
</comment>
<evidence type="ECO:0000256" key="7">
    <source>
        <dbReference type="ARBA" id="ARBA00023212"/>
    </source>
</evidence>
<evidence type="ECO:0000313" key="10">
    <source>
        <dbReference type="EMBL" id="KAG2375043.1"/>
    </source>
</evidence>
<proteinExistence type="inferred from homology"/>
<evidence type="ECO:0000256" key="4">
    <source>
        <dbReference type="ARBA" id="ARBA00022490"/>
    </source>
</evidence>
<evidence type="ECO:0000256" key="3">
    <source>
        <dbReference type="ARBA" id="ARBA00021602"/>
    </source>
</evidence>
<protein>
    <recommendedName>
        <fullName evidence="3">Cilia- and flagella-associated protein 206</fullName>
    </recommendedName>
</protein>
<evidence type="ECO:0000256" key="2">
    <source>
        <dbReference type="ARBA" id="ARBA00010500"/>
    </source>
</evidence>
<evidence type="ECO:0000256" key="6">
    <source>
        <dbReference type="ARBA" id="ARBA00023069"/>
    </source>
</evidence>
<dbReference type="PANTHER" id="PTHR21442:SF0">
    <property type="entry name" value="CILIA- AND FLAGELLA-ASSOCIATED PROTEIN 206"/>
    <property type="match status" value="1"/>
</dbReference>
<feature type="compositionally biased region" description="Polar residues" evidence="9">
    <location>
        <begin position="88"/>
        <end position="109"/>
    </location>
</feature>
<dbReference type="GO" id="GO:0036064">
    <property type="term" value="C:ciliary basal body"/>
    <property type="evidence" value="ECO:0007669"/>
    <property type="project" value="TreeGrafter"/>
</dbReference>
<dbReference type="AlphaFoldDB" id="A0AA88GHM8"/>
<dbReference type="RefSeq" id="XP_044544217.1">
    <property type="nucleotide sequence ID" value="XM_044685548.1"/>
</dbReference>
<gene>
    <name evidence="10" type="ORF">C9374_010047</name>
</gene>
<organism evidence="10 11">
    <name type="scientific">Naegleria lovaniensis</name>
    <name type="common">Amoeba</name>
    <dbReference type="NCBI Taxonomy" id="51637"/>
    <lineage>
        <taxon>Eukaryota</taxon>
        <taxon>Discoba</taxon>
        <taxon>Heterolobosea</taxon>
        <taxon>Tetramitia</taxon>
        <taxon>Eutetramitia</taxon>
        <taxon>Vahlkampfiidae</taxon>
        <taxon>Naegleria</taxon>
    </lineage>
</organism>
<comment type="caution">
    <text evidence="10">The sequence shown here is derived from an EMBL/GenBank/DDBJ whole genome shotgun (WGS) entry which is preliminary data.</text>
</comment>
<evidence type="ECO:0000313" key="11">
    <source>
        <dbReference type="Proteomes" id="UP000816034"/>
    </source>
</evidence>
<name>A0AA88GHM8_NAELO</name>
<dbReference type="Proteomes" id="UP000816034">
    <property type="component" value="Unassembled WGS sequence"/>
</dbReference>
<accession>A0AA88GHM8</accession>
<dbReference type="InterPro" id="IPR021897">
    <property type="entry name" value="FAP206"/>
</dbReference>
<evidence type="ECO:0000256" key="9">
    <source>
        <dbReference type="SAM" id="MobiDB-lite"/>
    </source>
</evidence>
<keyword evidence="4" id="KW-0963">Cytoplasm</keyword>
<feature type="region of interest" description="Disordered" evidence="9">
    <location>
        <begin position="1"/>
        <end position="129"/>
    </location>
</feature>
<keyword evidence="5" id="KW-0970">Cilium biogenesis/degradation</keyword>
<evidence type="ECO:0000256" key="5">
    <source>
        <dbReference type="ARBA" id="ARBA00022794"/>
    </source>
</evidence>
<dbReference type="GeneID" id="68102501"/>
<keyword evidence="8" id="KW-0966">Cell projection</keyword>
<keyword evidence="7" id="KW-0206">Cytoskeleton</keyword>